<dbReference type="SUPFAM" id="SSF47413">
    <property type="entry name" value="lambda repressor-like DNA-binding domains"/>
    <property type="match status" value="1"/>
</dbReference>
<evidence type="ECO:0000313" key="5">
    <source>
        <dbReference type="Proteomes" id="UP001617907"/>
    </source>
</evidence>
<dbReference type="Pfam" id="PF10901">
    <property type="entry name" value="DUF2690"/>
    <property type="match status" value="1"/>
</dbReference>
<feature type="domain" description="HTH cro/C1-type" evidence="3">
    <location>
        <begin position="11"/>
        <end position="65"/>
    </location>
</feature>
<protein>
    <submittedName>
        <fullName evidence="4">DUF2690 domain-containing protein</fullName>
    </submittedName>
</protein>
<name>A0ABW8HKY6_9ACTN</name>
<feature type="region of interest" description="Disordered" evidence="1">
    <location>
        <begin position="81"/>
        <end position="126"/>
    </location>
</feature>
<dbReference type="InterPro" id="IPR021224">
    <property type="entry name" value="DUF2690"/>
</dbReference>
<feature type="transmembrane region" description="Helical" evidence="2">
    <location>
        <begin position="132"/>
        <end position="154"/>
    </location>
</feature>
<sequence>MTPERERLTTALRELRTRTGLSLAALAERTPYSKSSWERYLNGKAVPPRRAVRDLCRLAREPEGRLLALWEIAEAEWSNRAARAAPPRAEPAPAEPEPPGPASAPAAPPPEPGPPQRPPGLPARPPLRHGRLVTVLASVCALAAGSALSAFLLLPHRQGDRKAQASPSAAPAAPGPRCRGAACEGQDPMQMYCGAGPDTLTTERTTTGARVEVRYSPGCQAGWARMWGTRVGDRLEMTAGGPTRRAQTEDEVDTESYVYTVMTAARPGAVVRACFRSASAHAERECVDARVHGAARSSPPR</sequence>
<comment type="caution">
    <text evidence="4">The sequence shown here is derived from an EMBL/GenBank/DDBJ whole genome shotgun (WGS) entry which is preliminary data.</text>
</comment>
<evidence type="ECO:0000256" key="2">
    <source>
        <dbReference type="SAM" id="Phobius"/>
    </source>
</evidence>
<reference evidence="4 5" key="1">
    <citation type="submission" date="2024-10" db="EMBL/GenBank/DDBJ databases">
        <title>The Natural Products Discovery Center: Release of the First 8490 Sequenced Strains for Exploring Actinobacteria Biosynthetic Diversity.</title>
        <authorList>
            <person name="Kalkreuter E."/>
            <person name="Kautsar S.A."/>
            <person name="Yang D."/>
            <person name="Bader C.D."/>
            <person name="Teijaro C.N."/>
            <person name="Fluegel L."/>
            <person name="Davis C.M."/>
            <person name="Simpson J.R."/>
            <person name="Lauterbach L."/>
            <person name="Steele A.D."/>
            <person name="Gui C."/>
            <person name="Meng S."/>
            <person name="Li G."/>
            <person name="Viehrig K."/>
            <person name="Ye F."/>
            <person name="Su P."/>
            <person name="Kiefer A.F."/>
            <person name="Nichols A."/>
            <person name="Cepeda A.J."/>
            <person name="Yan W."/>
            <person name="Fan B."/>
            <person name="Jiang Y."/>
            <person name="Adhikari A."/>
            <person name="Zheng C.-J."/>
            <person name="Schuster L."/>
            <person name="Cowan T.M."/>
            <person name="Smanski M.J."/>
            <person name="Chevrette M.G."/>
            <person name="De Carvalho L.P.S."/>
            <person name="Shen B."/>
        </authorList>
    </citation>
    <scope>NUCLEOTIDE SEQUENCE [LARGE SCALE GENOMIC DNA]</scope>
    <source>
        <strain evidence="4 5">NPDC093086</strain>
    </source>
</reference>
<keyword evidence="2" id="KW-0812">Transmembrane</keyword>
<evidence type="ECO:0000313" key="4">
    <source>
        <dbReference type="EMBL" id="MFJ6041197.1"/>
    </source>
</evidence>
<evidence type="ECO:0000259" key="3">
    <source>
        <dbReference type="SMART" id="SM00530"/>
    </source>
</evidence>
<keyword evidence="2" id="KW-0472">Membrane</keyword>
<gene>
    <name evidence="4" type="ORF">ACIQFM_33715</name>
</gene>
<dbReference type="InterPro" id="IPR001387">
    <property type="entry name" value="Cro/C1-type_HTH"/>
</dbReference>
<dbReference type="Gene3D" id="1.10.260.40">
    <property type="entry name" value="lambda repressor-like DNA-binding domains"/>
    <property type="match status" value="1"/>
</dbReference>
<dbReference type="InterPro" id="IPR010982">
    <property type="entry name" value="Lambda_DNA-bd_dom_sf"/>
</dbReference>
<dbReference type="Proteomes" id="UP001617907">
    <property type="component" value="Unassembled WGS sequence"/>
</dbReference>
<dbReference type="SMART" id="SM00530">
    <property type="entry name" value="HTH_XRE"/>
    <property type="match status" value="1"/>
</dbReference>
<evidence type="ECO:0000256" key="1">
    <source>
        <dbReference type="SAM" id="MobiDB-lite"/>
    </source>
</evidence>
<organism evidence="4 5">
    <name type="scientific">Streptomyces ardesiacus</name>
    <dbReference type="NCBI Taxonomy" id="285564"/>
    <lineage>
        <taxon>Bacteria</taxon>
        <taxon>Bacillati</taxon>
        <taxon>Actinomycetota</taxon>
        <taxon>Actinomycetes</taxon>
        <taxon>Kitasatosporales</taxon>
        <taxon>Streptomycetaceae</taxon>
        <taxon>Streptomyces</taxon>
    </lineage>
</organism>
<dbReference type="EMBL" id="JBIVPC010000024">
    <property type="protein sequence ID" value="MFJ6041197.1"/>
    <property type="molecule type" value="Genomic_DNA"/>
</dbReference>
<keyword evidence="2" id="KW-1133">Transmembrane helix</keyword>
<accession>A0ABW8HKY6</accession>
<dbReference type="Pfam" id="PF13560">
    <property type="entry name" value="HTH_31"/>
    <property type="match status" value="1"/>
</dbReference>
<dbReference type="CDD" id="cd00093">
    <property type="entry name" value="HTH_XRE"/>
    <property type="match status" value="1"/>
</dbReference>
<proteinExistence type="predicted"/>
<feature type="compositionally biased region" description="Pro residues" evidence="1">
    <location>
        <begin position="88"/>
        <end position="125"/>
    </location>
</feature>
<keyword evidence="5" id="KW-1185">Reference proteome</keyword>
<dbReference type="RefSeq" id="WP_053664559.1">
    <property type="nucleotide sequence ID" value="NZ_JBEOTR010000032.1"/>
</dbReference>